<proteinExistence type="predicted"/>
<name>A0A644YKC5_9ZZZZ</name>
<evidence type="ECO:0000313" key="1">
    <source>
        <dbReference type="EMBL" id="MPM28438.1"/>
    </source>
</evidence>
<sequence>MIVHGQVHPGKHDFLETGLLECKSALDDLVGLQAYRFSSGDMNTTIGTAVVAPVLDL</sequence>
<organism evidence="1">
    <name type="scientific">bioreactor metagenome</name>
    <dbReference type="NCBI Taxonomy" id="1076179"/>
    <lineage>
        <taxon>unclassified sequences</taxon>
        <taxon>metagenomes</taxon>
        <taxon>ecological metagenomes</taxon>
    </lineage>
</organism>
<comment type="caution">
    <text evidence="1">The sequence shown here is derived from an EMBL/GenBank/DDBJ whole genome shotgun (WGS) entry which is preliminary data.</text>
</comment>
<gene>
    <name evidence="1" type="ORF">SDC9_74964</name>
</gene>
<dbReference type="EMBL" id="VSSQ01005254">
    <property type="protein sequence ID" value="MPM28438.1"/>
    <property type="molecule type" value="Genomic_DNA"/>
</dbReference>
<reference evidence="1" key="1">
    <citation type="submission" date="2019-08" db="EMBL/GenBank/DDBJ databases">
        <authorList>
            <person name="Kucharzyk K."/>
            <person name="Murdoch R.W."/>
            <person name="Higgins S."/>
            <person name="Loffler F."/>
        </authorList>
    </citation>
    <scope>NUCLEOTIDE SEQUENCE</scope>
</reference>
<dbReference type="AlphaFoldDB" id="A0A644YKC5"/>
<accession>A0A644YKC5</accession>
<protein>
    <submittedName>
        <fullName evidence="1">Uncharacterized protein</fullName>
    </submittedName>
</protein>